<dbReference type="PIRSF" id="PIRSF006615">
    <property type="entry name" value="Zn_crbxpep_Taq"/>
    <property type="match status" value="1"/>
</dbReference>
<keyword evidence="1 2" id="KW-0121">Carboxypeptidase</keyword>
<dbReference type="CDD" id="cd06460">
    <property type="entry name" value="M32_Taq"/>
    <property type="match status" value="1"/>
</dbReference>
<evidence type="ECO:0000313" key="3">
    <source>
        <dbReference type="Proteomes" id="UP001629953"/>
    </source>
</evidence>
<dbReference type="EMBL" id="JBEQCT010000001">
    <property type="protein sequence ID" value="MFM2483604.1"/>
    <property type="molecule type" value="Genomic_DNA"/>
</dbReference>
<comment type="similarity">
    <text evidence="1">Belongs to the peptidase M32 family.</text>
</comment>
<evidence type="ECO:0000313" key="2">
    <source>
        <dbReference type="EMBL" id="MFM2483604.1"/>
    </source>
</evidence>
<keyword evidence="1" id="KW-0482">Metalloprotease</keyword>
<dbReference type="Pfam" id="PF02074">
    <property type="entry name" value="Peptidase_M32"/>
    <property type="match status" value="1"/>
</dbReference>
<dbReference type="Gene3D" id="1.10.1370.30">
    <property type="match status" value="1"/>
</dbReference>
<dbReference type="PANTHER" id="PTHR34217">
    <property type="entry name" value="METAL-DEPENDENT CARBOXYPEPTIDASE"/>
    <property type="match status" value="1"/>
</dbReference>
<comment type="catalytic activity">
    <reaction evidence="1">
        <text>Release of a C-terminal amino acid with broad specificity, except for -Pro.</text>
        <dbReference type="EC" id="3.4.17.19"/>
    </reaction>
</comment>
<accession>A0ABW9G1K6</accession>
<proteinExistence type="inferred from homology"/>
<dbReference type="PROSITE" id="PS52034">
    <property type="entry name" value="PEPTIDASE_M32"/>
    <property type="match status" value="1"/>
</dbReference>
<dbReference type="PANTHER" id="PTHR34217:SF1">
    <property type="entry name" value="CARBOXYPEPTIDASE 1"/>
    <property type="match status" value="1"/>
</dbReference>
<reference evidence="2 3" key="1">
    <citation type="journal article" date="2013" name="Int. J. Syst. Evol. Microbiol.">
        <title>Celerinatantimonas yamalensis sp. nov., a cold-adapted diazotrophic bacterium from a cold permafrost brine.</title>
        <authorList>
            <person name="Shcherbakova V."/>
            <person name="Chuvilskaya N."/>
            <person name="Rivkina E."/>
            <person name="Demidov N."/>
            <person name="Uchaeva V."/>
            <person name="Suetin S."/>
            <person name="Suzina N."/>
            <person name="Gilichinsky D."/>
        </authorList>
    </citation>
    <scope>NUCLEOTIDE SEQUENCE [LARGE SCALE GENOMIC DNA]</scope>
    <source>
        <strain evidence="2 3">C7</strain>
    </source>
</reference>
<dbReference type="RefSeq" id="WP_408621719.1">
    <property type="nucleotide sequence ID" value="NZ_JBEQCT010000001.1"/>
</dbReference>
<dbReference type="Proteomes" id="UP001629953">
    <property type="component" value="Unassembled WGS sequence"/>
</dbReference>
<keyword evidence="1" id="KW-0645">Protease</keyword>
<keyword evidence="1" id="KW-0479">Metal-binding</keyword>
<dbReference type="GO" id="GO:0004180">
    <property type="term" value="F:carboxypeptidase activity"/>
    <property type="evidence" value="ECO:0007669"/>
    <property type="project" value="UniProtKB-KW"/>
</dbReference>
<keyword evidence="1 2" id="KW-0378">Hydrolase</keyword>
<dbReference type="EC" id="3.4.17.19" evidence="1"/>
<protein>
    <recommendedName>
        <fullName evidence="1">Metal-dependent carboxypeptidase</fullName>
        <ecNumber evidence="1">3.4.17.19</ecNumber>
    </recommendedName>
</protein>
<organism evidence="2 3">
    <name type="scientific">Celerinatantimonas yamalensis</name>
    <dbReference type="NCBI Taxonomy" id="559956"/>
    <lineage>
        <taxon>Bacteria</taxon>
        <taxon>Pseudomonadati</taxon>
        <taxon>Pseudomonadota</taxon>
        <taxon>Gammaproteobacteria</taxon>
        <taxon>Celerinatantimonadaceae</taxon>
        <taxon>Celerinatantimonas</taxon>
    </lineage>
</organism>
<comment type="caution">
    <text evidence="2">The sequence shown here is derived from an EMBL/GenBank/DDBJ whole genome shotgun (WGS) entry which is preliminary data.</text>
</comment>
<dbReference type="PRINTS" id="PR00998">
    <property type="entry name" value="CRBOXYPTASET"/>
</dbReference>
<gene>
    <name evidence="2" type="ORF">ABUE30_00680</name>
</gene>
<dbReference type="SUPFAM" id="SSF55486">
    <property type="entry name" value="Metalloproteases ('zincins'), catalytic domain"/>
    <property type="match status" value="1"/>
</dbReference>
<sequence>MAGPFYQKLTEQFQRIYHLQHLQSIVSWDQATTMPSGGNQARSNALSELAVTIHQTYNQNGLTEWFERAEDESLDMSEHQSLREMRRRWQLATMLPTELVKAKSLAGSQCEYAWRDQRHHNDWTGFAKNFKEVVTLSREEAKIRSSITGMLPYDTLIDFYEPEMTQQRLDQVFGPMQQWLPELIQTVQAKQQDWQILPYGHNGHYGHYGDDAQKAVGLKIMDYFGFDFNHGRLDVSTHPFCGGVPEDVRITTRYESEDFSRSLMGIIHETGHARYEQNLPQQWRGLPVGEARSMGIHESQSLFFEMQLGRHQAVLQTILPWVQQHLESDLNITQFHRHYLQVKPGYIRVDADEVTYPAHIMLRYQIERDLISGVIEVDDIPELWDELMKKYLHISTKDNYRDGCMQDIHWTDGSFGYFPSYTLGAMYAAQFYAAMTQQFPTIAAELEQGNIQPITEWLRTHIWQQGCLHTTDKLVSAATGEILNPEYFHQHLRQRYLNDN</sequence>
<name>A0ABW9G1K6_9GAMM</name>
<dbReference type="InterPro" id="IPR001333">
    <property type="entry name" value="Peptidase_M32_Taq"/>
</dbReference>
<comment type="function">
    <text evidence="1">Broad specificity carboxypetidase that releases amino acids sequentially from the C-terminus, including neutral, aromatic, polar and basic residues.</text>
</comment>
<keyword evidence="3" id="KW-1185">Reference proteome</keyword>
<evidence type="ECO:0000256" key="1">
    <source>
        <dbReference type="PIRNR" id="PIRNR006615"/>
    </source>
</evidence>